<accession>A0A8D8ZGW9</accession>
<proteinExistence type="predicted"/>
<reference evidence="1" key="1">
    <citation type="submission" date="2021-05" db="EMBL/GenBank/DDBJ databases">
        <authorList>
            <person name="Alioto T."/>
            <person name="Alioto T."/>
            <person name="Gomez Garrido J."/>
        </authorList>
    </citation>
    <scope>NUCLEOTIDE SEQUENCE</scope>
</reference>
<protein>
    <submittedName>
        <fullName evidence="1">Uncharacterized protein</fullName>
    </submittedName>
</protein>
<dbReference type="AlphaFoldDB" id="A0A8D8ZGW9"/>
<name>A0A8D8ZGW9_9HEMI</name>
<dbReference type="EMBL" id="HBUF01508306">
    <property type="protein sequence ID" value="CAG6746176.1"/>
    <property type="molecule type" value="Transcribed_RNA"/>
</dbReference>
<evidence type="ECO:0000313" key="1">
    <source>
        <dbReference type="EMBL" id="CAG6746176.1"/>
    </source>
</evidence>
<organism evidence="1">
    <name type="scientific">Cacopsylla melanoneura</name>
    <dbReference type="NCBI Taxonomy" id="428564"/>
    <lineage>
        <taxon>Eukaryota</taxon>
        <taxon>Metazoa</taxon>
        <taxon>Ecdysozoa</taxon>
        <taxon>Arthropoda</taxon>
        <taxon>Hexapoda</taxon>
        <taxon>Insecta</taxon>
        <taxon>Pterygota</taxon>
        <taxon>Neoptera</taxon>
        <taxon>Paraneoptera</taxon>
        <taxon>Hemiptera</taxon>
        <taxon>Sternorrhyncha</taxon>
        <taxon>Psylloidea</taxon>
        <taxon>Psyllidae</taxon>
        <taxon>Psyllinae</taxon>
        <taxon>Cacopsylla</taxon>
    </lineage>
</organism>
<sequence>MVIIASRIHTLISLKSNTKLYQLFNPTMEFLFIFTLPKAETNLPPSTNLQQSFHLQFYVLARIEPAHSFLSSKHFRSLLIILVDRLGGNEPLPAVTTYFFFP</sequence>